<evidence type="ECO:0000313" key="1">
    <source>
        <dbReference type="EMBL" id="QDO98828.1"/>
    </source>
</evidence>
<sequence length="182" mass="20400">MMQDFSQNQVDVAGGTDIASQAVRLLQVLNGRANEVQGVTARMFTLATILSFSDYADGFRRVQEFLSFCDVIESKLENLPPATREPILHEVTAVKVRALHALLKAMGAYLVALEKRDMINFFAQAVFLMQHDVLAQFQAEILPEVPPQLVPEAMAGLCEEVMGRLKRLLDRCIDVPDFRFET</sequence>
<proteinExistence type="predicted"/>
<dbReference type="RefSeq" id="WP_144257825.1">
    <property type="nucleotide sequence ID" value="NZ_CP041636.1"/>
</dbReference>
<name>A0A516H4X8_9PROT</name>
<gene>
    <name evidence="1" type="ORF">FNB15_16800</name>
</gene>
<keyword evidence="2" id="KW-1185">Reference proteome</keyword>
<evidence type="ECO:0000313" key="2">
    <source>
        <dbReference type="Proteomes" id="UP000317496"/>
    </source>
</evidence>
<dbReference type="Proteomes" id="UP000317496">
    <property type="component" value="Chromosome"/>
</dbReference>
<protein>
    <submittedName>
        <fullName evidence="1">Uncharacterized protein</fullName>
    </submittedName>
</protein>
<dbReference type="AlphaFoldDB" id="A0A516H4X8"/>
<accession>A0A516H4X8</accession>
<reference evidence="1 2" key="1">
    <citation type="submission" date="2019-07" db="EMBL/GenBank/DDBJ databases">
        <title>Genome sequencing for Ferrovibrio sp. K5.</title>
        <authorList>
            <person name="Park S.-J."/>
        </authorList>
    </citation>
    <scope>NUCLEOTIDE SEQUENCE [LARGE SCALE GENOMIC DNA]</scope>
    <source>
        <strain evidence="1 2">K5</strain>
    </source>
</reference>
<dbReference type="EMBL" id="CP041636">
    <property type="protein sequence ID" value="QDO98828.1"/>
    <property type="molecule type" value="Genomic_DNA"/>
</dbReference>
<dbReference type="KEGG" id="fer:FNB15_16800"/>
<organism evidence="1 2">
    <name type="scientific">Ferrovibrio terrae</name>
    <dbReference type="NCBI Taxonomy" id="2594003"/>
    <lineage>
        <taxon>Bacteria</taxon>
        <taxon>Pseudomonadati</taxon>
        <taxon>Pseudomonadota</taxon>
        <taxon>Alphaproteobacteria</taxon>
        <taxon>Rhodospirillales</taxon>
        <taxon>Rhodospirillaceae</taxon>
        <taxon>Ferrovibrio</taxon>
    </lineage>
</organism>